<dbReference type="AlphaFoldDB" id="A0A0N7KTT2"/>
<evidence type="ECO:0000313" key="2">
    <source>
        <dbReference type="Proteomes" id="UP000059680"/>
    </source>
</evidence>
<proteinExistence type="predicted"/>
<accession>A0A0N7KTT2</accession>
<keyword evidence="2" id="KW-1185">Reference proteome</keyword>
<protein>
    <submittedName>
        <fullName evidence="1">Os12g0238701 protein</fullName>
    </submittedName>
</protein>
<sequence>MSTRVGCSCEPRASDTEVIAAVAMAHDGLSRENHSPPMVLLLGVAKSATEVSLGLARPTYAGAGPVRAAKSSCPGGMHDDAAALVGRELVRSRWRSLEVHTQTPMTKVS</sequence>
<dbReference type="EMBL" id="AP014968">
    <property type="protein sequence ID" value="BAT16490.1"/>
    <property type="molecule type" value="Genomic_DNA"/>
</dbReference>
<organism evidence="1 2">
    <name type="scientific">Oryza sativa subsp. japonica</name>
    <name type="common">Rice</name>
    <dbReference type="NCBI Taxonomy" id="39947"/>
    <lineage>
        <taxon>Eukaryota</taxon>
        <taxon>Viridiplantae</taxon>
        <taxon>Streptophyta</taxon>
        <taxon>Embryophyta</taxon>
        <taxon>Tracheophyta</taxon>
        <taxon>Spermatophyta</taxon>
        <taxon>Magnoliopsida</taxon>
        <taxon>Liliopsida</taxon>
        <taxon>Poales</taxon>
        <taxon>Poaceae</taxon>
        <taxon>BOP clade</taxon>
        <taxon>Oryzoideae</taxon>
        <taxon>Oryzeae</taxon>
        <taxon>Oryzinae</taxon>
        <taxon>Oryza</taxon>
        <taxon>Oryza sativa</taxon>
    </lineage>
</organism>
<name>A0A0N7KTT2_ORYSJ</name>
<dbReference type="InParanoid" id="A0A0N7KTT2"/>
<gene>
    <name evidence="1" type="ordered locus">Os12g0238701</name>
    <name evidence="1" type="ORF">OSNPB_120238701</name>
</gene>
<evidence type="ECO:0000313" key="1">
    <source>
        <dbReference type="EMBL" id="BAT16490.1"/>
    </source>
</evidence>
<reference evidence="1 2" key="3">
    <citation type="journal article" date="2013" name="Rice">
        <title>Improvement of the Oryza sativa Nipponbare reference genome using next generation sequence and optical map data.</title>
        <authorList>
            <person name="Kawahara Y."/>
            <person name="de la Bastide M."/>
            <person name="Hamilton J.P."/>
            <person name="Kanamori H."/>
            <person name="McCombie W.R."/>
            <person name="Ouyang S."/>
            <person name="Schwartz D.C."/>
            <person name="Tanaka T."/>
            <person name="Wu J."/>
            <person name="Zhou S."/>
            <person name="Childs K.L."/>
            <person name="Davidson R.M."/>
            <person name="Lin H."/>
            <person name="Quesada-Ocampo L."/>
            <person name="Vaillancourt B."/>
            <person name="Sakai H."/>
            <person name="Lee S.S."/>
            <person name="Kim J."/>
            <person name="Numa H."/>
            <person name="Itoh T."/>
            <person name="Buell C.R."/>
            <person name="Matsumoto T."/>
        </authorList>
    </citation>
    <scope>NUCLEOTIDE SEQUENCE [LARGE SCALE GENOMIC DNA]</scope>
    <source>
        <strain evidence="2">cv. Nipponbare</strain>
    </source>
</reference>
<reference evidence="2" key="1">
    <citation type="journal article" date="2005" name="Nature">
        <title>The map-based sequence of the rice genome.</title>
        <authorList>
            <consortium name="International rice genome sequencing project (IRGSP)"/>
            <person name="Matsumoto T."/>
            <person name="Wu J."/>
            <person name="Kanamori H."/>
            <person name="Katayose Y."/>
            <person name="Fujisawa M."/>
            <person name="Namiki N."/>
            <person name="Mizuno H."/>
            <person name="Yamamoto K."/>
            <person name="Antonio B.A."/>
            <person name="Baba T."/>
            <person name="Sakata K."/>
            <person name="Nagamura Y."/>
            <person name="Aoki H."/>
            <person name="Arikawa K."/>
            <person name="Arita K."/>
            <person name="Bito T."/>
            <person name="Chiden Y."/>
            <person name="Fujitsuka N."/>
            <person name="Fukunaka R."/>
            <person name="Hamada M."/>
            <person name="Harada C."/>
            <person name="Hayashi A."/>
            <person name="Hijishita S."/>
            <person name="Honda M."/>
            <person name="Hosokawa S."/>
            <person name="Ichikawa Y."/>
            <person name="Idonuma A."/>
            <person name="Iijima M."/>
            <person name="Ikeda M."/>
            <person name="Ikeno M."/>
            <person name="Ito K."/>
            <person name="Ito S."/>
            <person name="Ito T."/>
            <person name="Ito Y."/>
            <person name="Ito Y."/>
            <person name="Iwabuchi A."/>
            <person name="Kamiya K."/>
            <person name="Karasawa W."/>
            <person name="Kurita K."/>
            <person name="Katagiri S."/>
            <person name="Kikuta A."/>
            <person name="Kobayashi H."/>
            <person name="Kobayashi N."/>
            <person name="Machita K."/>
            <person name="Maehara T."/>
            <person name="Masukawa M."/>
            <person name="Mizubayashi T."/>
            <person name="Mukai Y."/>
            <person name="Nagasaki H."/>
            <person name="Nagata Y."/>
            <person name="Naito S."/>
            <person name="Nakashima M."/>
            <person name="Nakama Y."/>
            <person name="Nakamichi Y."/>
            <person name="Nakamura M."/>
            <person name="Meguro A."/>
            <person name="Negishi M."/>
            <person name="Ohta I."/>
            <person name="Ohta T."/>
            <person name="Okamoto M."/>
            <person name="Ono N."/>
            <person name="Saji S."/>
            <person name="Sakaguchi M."/>
            <person name="Sakai K."/>
            <person name="Shibata M."/>
            <person name="Shimokawa T."/>
            <person name="Song J."/>
            <person name="Takazaki Y."/>
            <person name="Terasawa K."/>
            <person name="Tsugane M."/>
            <person name="Tsuji K."/>
            <person name="Ueda S."/>
            <person name="Waki K."/>
            <person name="Yamagata H."/>
            <person name="Yamamoto M."/>
            <person name="Yamamoto S."/>
            <person name="Yamane H."/>
            <person name="Yoshiki S."/>
            <person name="Yoshihara R."/>
            <person name="Yukawa K."/>
            <person name="Zhong H."/>
            <person name="Yano M."/>
            <person name="Yuan Q."/>
            <person name="Ouyang S."/>
            <person name="Liu J."/>
            <person name="Jones K.M."/>
            <person name="Gansberger K."/>
            <person name="Moffat K."/>
            <person name="Hill J."/>
            <person name="Bera J."/>
            <person name="Fadrosh D."/>
            <person name="Jin S."/>
            <person name="Johri S."/>
            <person name="Kim M."/>
            <person name="Overton L."/>
            <person name="Reardon M."/>
            <person name="Tsitrin T."/>
            <person name="Vuong H."/>
            <person name="Weaver B."/>
            <person name="Ciecko A."/>
            <person name="Tallon L."/>
            <person name="Jackson J."/>
            <person name="Pai G."/>
            <person name="Aken S.V."/>
            <person name="Utterback T."/>
            <person name="Reidmuller S."/>
            <person name="Feldblyum T."/>
            <person name="Hsiao J."/>
            <person name="Zismann V."/>
            <person name="Iobst S."/>
            <person name="de Vazeille A.R."/>
            <person name="Buell C.R."/>
            <person name="Ying K."/>
            <person name="Li Y."/>
            <person name="Lu T."/>
            <person name="Huang Y."/>
            <person name="Zhao Q."/>
            <person name="Feng Q."/>
            <person name="Zhang L."/>
            <person name="Zhu J."/>
            <person name="Weng Q."/>
            <person name="Mu J."/>
            <person name="Lu Y."/>
            <person name="Fan D."/>
            <person name="Liu Y."/>
            <person name="Guan J."/>
            <person name="Zhang Y."/>
            <person name="Yu S."/>
            <person name="Liu X."/>
            <person name="Zhang Y."/>
            <person name="Hong G."/>
            <person name="Han B."/>
            <person name="Choisne N."/>
            <person name="Demange N."/>
            <person name="Orjeda G."/>
            <person name="Samain S."/>
            <person name="Cattolico L."/>
            <person name="Pelletier E."/>
            <person name="Couloux A."/>
            <person name="Segurens B."/>
            <person name="Wincker P."/>
            <person name="D'Hont A."/>
            <person name="Scarpelli C."/>
            <person name="Weissenbach J."/>
            <person name="Salanoubat M."/>
            <person name="Quetier F."/>
            <person name="Yu Y."/>
            <person name="Kim H.R."/>
            <person name="Rambo T."/>
            <person name="Currie J."/>
            <person name="Collura K."/>
            <person name="Luo M."/>
            <person name="Yang T."/>
            <person name="Ammiraju J.S.S."/>
            <person name="Engler F."/>
            <person name="Soderlund C."/>
            <person name="Wing R.A."/>
            <person name="Palmer L.E."/>
            <person name="de la Bastide M."/>
            <person name="Spiegel L."/>
            <person name="Nascimento L."/>
            <person name="Zutavern T."/>
            <person name="O'Shaughnessy A."/>
            <person name="Dike S."/>
            <person name="Dedhia N."/>
            <person name="Preston R."/>
            <person name="Balija V."/>
            <person name="McCombie W.R."/>
            <person name="Chow T."/>
            <person name="Chen H."/>
            <person name="Chung M."/>
            <person name="Chen C."/>
            <person name="Shaw J."/>
            <person name="Wu H."/>
            <person name="Hsiao K."/>
            <person name="Chao Y."/>
            <person name="Chu M."/>
            <person name="Cheng C."/>
            <person name="Hour A."/>
            <person name="Lee P."/>
            <person name="Lin S."/>
            <person name="Lin Y."/>
            <person name="Liou J."/>
            <person name="Liu S."/>
            <person name="Hsing Y."/>
            <person name="Raghuvanshi S."/>
            <person name="Mohanty A."/>
            <person name="Bharti A.K."/>
            <person name="Gaur A."/>
            <person name="Gupta V."/>
            <person name="Kumar D."/>
            <person name="Ravi V."/>
            <person name="Vij S."/>
            <person name="Kapur A."/>
            <person name="Khurana P."/>
            <person name="Khurana P."/>
            <person name="Khurana J.P."/>
            <person name="Tyagi A.K."/>
            <person name="Gaikwad K."/>
            <person name="Singh A."/>
            <person name="Dalal V."/>
            <person name="Srivastava S."/>
            <person name="Dixit A."/>
            <person name="Pal A.K."/>
            <person name="Ghazi I.A."/>
            <person name="Yadav M."/>
            <person name="Pandit A."/>
            <person name="Bhargava A."/>
            <person name="Sureshbabu K."/>
            <person name="Batra K."/>
            <person name="Sharma T.R."/>
            <person name="Mohapatra T."/>
            <person name="Singh N.K."/>
            <person name="Messing J."/>
            <person name="Nelson A.B."/>
            <person name="Fuks G."/>
            <person name="Kavchok S."/>
            <person name="Keizer G."/>
            <person name="Linton E."/>
            <person name="Llaca V."/>
            <person name="Song R."/>
            <person name="Tanyolac B."/>
            <person name="Young S."/>
            <person name="Ho-Il K."/>
            <person name="Hahn J.H."/>
            <person name="Sangsakoo G."/>
            <person name="Vanavichit A."/>
            <person name="de Mattos Luiz.A.T."/>
            <person name="Zimmer P.D."/>
            <person name="Malone G."/>
            <person name="Dellagostin O."/>
            <person name="de Oliveira A.C."/>
            <person name="Bevan M."/>
            <person name="Bancroft I."/>
            <person name="Minx P."/>
            <person name="Cordum H."/>
            <person name="Wilson R."/>
            <person name="Cheng Z."/>
            <person name="Jin W."/>
            <person name="Jiang J."/>
            <person name="Leong S.A."/>
            <person name="Iwama H."/>
            <person name="Gojobori T."/>
            <person name="Itoh T."/>
            <person name="Niimura Y."/>
            <person name="Fujii Y."/>
            <person name="Habara T."/>
            <person name="Sakai H."/>
            <person name="Sato Y."/>
            <person name="Wilson G."/>
            <person name="Kumar K."/>
            <person name="McCouch S."/>
            <person name="Juretic N."/>
            <person name="Hoen D."/>
            <person name="Wright S."/>
            <person name="Bruskiewich R."/>
            <person name="Bureau T."/>
            <person name="Miyao A."/>
            <person name="Hirochika H."/>
            <person name="Nishikawa T."/>
            <person name="Kadowaki K."/>
            <person name="Sugiura M."/>
            <person name="Burr B."/>
            <person name="Sasaki T."/>
        </authorList>
    </citation>
    <scope>NUCLEOTIDE SEQUENCE [LARGE SCALE GENOMIC DNA]</scope>
    <source>
        <strain evidence="2">cv. Nipponbare</strain>
    </source>
</reference>
<dbReference type="PaxDb" id="39947-A0A0N7KTT2"/>
<reference evidence="1 2" key="2">
    <citation type="journal article" date="2013" name="Plant Cell Physiol.">
        <title>Rice Annotation Project Database (RAP-DB): an integrative and interactive database for rice genomics.</title>
        <authorList>
            <person name="Sakai H."/>
            <person name="Lee S.S."/>
            <person name="Tanaka T."/>
            <person name="Numa H."/>
            <person name="Kim J."/>
            <person name="Kawahara Y."/>
            <person name="Wakimoto H."/>
            <person name="Yang C.C."/>
            <person name="Iwamoto M."/>
            <person name="Abe T."/>
            <person name="Yamada Y."/>
            <person name="Muto A."/>
            <person name="Inokuchi H."/>
            <person name="Ikemura T."/>
            <person name="Matsumoto T."/>
            <person name="Sasaki T."/>
            <person name="Itoh T."/>
        </authorList>
    </citation>
    <scope>NUCLEOTIDE SEQUENCE [LARGE SCALE GENOMIC DNA]</scope>
    <source>
        <strain evidence="2">cv. Nipponbare</strain>
    </source>
</reference>
<dbReference type="Proteomes" id="UP000059680">
    <property type="component" value="Chromosome 12"/>
</dbReference>